<keyword evidence="1" id="KW-0472">Membrane</keyword>
<evidence type="ECO:0000313" key="3">
    <source>
        <dbReference type="Proteomes" id="UP001315278"/>
    </source>
</evidence>
<proteinExistence type="predicted"/>
<comment type="caution">
    <text evidence="2">The sequence shown here is derived from an EMBL/GenBank/DDBJ whole genome shotgun (WGS) entry which is preliminary data.</text>
</comment>
<dbReference type="EMBL" id="JAFCJH010000004">
    <property type="protein sequence ID" value="MBR0794953.1"/>
    <property type="molecule type" value="Genomic_DNA"/>
</dbReference>
<evidence type="ECO:0000256" key="1">
    <source>
        <dbReference type="SAM" id="Phobius"/>
    </source>
</evidence>
<gene>
    <name evidence="2" type="ORF">JQ615_06090</name>
</gene>
<keyword evidence="1" id="KW-1133">Transmembrane helix</keyword>
<organism evidence="2 3">
    <name type="scientific">Bradyrhizobium jicamae</name>
    <dbReference type="NCBI Taxonomy" id="280332"/>
    <lineage>
        <taxon>Bacteria</taxon>
        <taxon>Pseudomonadati</taxon>
        <taxon>Pseudomonadota</taxon>
        <taxon>Alphaproteobacteria</taxon>
        <taxon>Hyphomicrobiales</taxon>
        <taxon>Nitrobacteraceae</taxon>
        <taxon>Bradyrhizobium</taxon>
    </lineage>
</organism>
<keyword evidence="3" id="KW-1185">Reference proteome</keyword>
<name>A0ABS5FDU8_9BRAD</name>
<dbReference type="Proteomes" id="UP001315278">
    <property type="component" value="Unassembled WGS sequence"/>
</dbReference>
<sequence>MSAFQVQPDWYEEYWLKPKETSPPAVTKWRRLILQLHFYLYAATFSGLAAFIRSRTGGAM</sequence>
<evidence type="ECO:0000313" key="2">
    <source>
        <dbReference type="EMBL" id="MBR0794953.1"/>
    </source>
</evidence>
<reference evidence="3" key="1">
    <citation type="journal article" date="2021" name="ISME J.">
        <title>Evolutionary origin and ecological implication of a unique nif island in free-living Bradyrhizobium lineages.</title>
        <authorList>
            <person name="Tao J."/>
        </authorList>
    </citation>
    <scope>NUCLEOTIDE SEQUENCE [LARGE SCALE GENOMIC DNA]</scope>
    <source>
        <strain evidence="3">SZCCT0434</strain>
    </source>
</reference>
<feature type="transmembrane region" description="Helical" evidence="1">
    <location>
        <begin position="32"/>
        <end position="52"/>
    </location>
</feature>
<protein>
    <submittedName>
        <fullName evidence="2">Uncharacterized protein</fullName>
    </submittedName>
</protein>
<accession>A0ABS5FDU8</accession>
<dbReference type="RefSeq" id="WP_212399690.1">
    <property type="nucleotide sequence ID" value="NZ_JAFCJH010000004.1"/>
</dbReference>
<keyword evidence="1" id="KW-0812">Transmembrane</keyword>